<sequence>MKKNISAVITSLEDNDDVRALIKRYGTDQLKVKIRRLQECGAFASPSIAKRMFPDIQCDHIPAPRAESEVVIEKATQDEAPEEPALKEVSQETEVPGVGEPVGRTEEETYEPEAPTLGNLYGRSCAEEDPTARGLELEATDEGYVDVLATEDGPGEDAVVLLAHDDDTPAGNMPQEEAARLAAPEEDEETQHGMGTYIMSDDCRPSKNQEDNSDDTVYLRFSSQYELILQLQRYLERACYAYGCREIPETLLQHGWDCAEAVSLERWMEEFTNSGDNSNARASYKSLKSLFRRISKIQKVTVQRIRANSDTIEEFLTDAYSLVQVVGVKEYEELMEKLGQSIKRLFINLEDNYRSFRHRRDEKLQRIATERVKIDRLEKAISAEMDRDIKDCQDVARIEIRSALERAAVTTRRKLGGAKRRGYN</sequence>
<keyword evidence="1" id="KW-0175">Coiled coil</keyword>
<name>A0A8J5NNS8_FUSOX</name>
<gene>
    <name evidence="3" type="ORF">Forpe1208_v012012</name>
</gene>
<feature type="coiled-coil region" evidence="1">
    <location>
        <begin position="328"/>
        <end position="380"/>
    </location>
</feature>
<protein>
    <submittedName>
        <fullName evidence="3">Uncharacterized protein</fullName>
    </submittedName>
</protein>
<comment type="caution">
    <text evidence="3">The sequence shown here is derived from an EMBL/GenBank/DDBJ whole genome shotgun (WGS) entry which is preliminary data.</text>
</comment>
<evidence type="ECO:0000256" key="2">
    <source>
        <dbReference type="SAM" id="MobiDB-lite"/>
    </source>
</evidence>
<feature type="region of interest" description="Disordered" evidence="2">
    <location>
        <begin position="74"/>
        <end position="136"/>
    </location>
</feature>
<evidence type="ECO:0000313" key="4">
    <source>
        <dbReference type="Proteomes" id="UP000694050"/>
    </source>
</evidence>
<proteinExistence type="predicted"/>
<evidence type="ECO:0000256" key="1">
    <source>
        <dbReference type="SAM" id="Coils"/>
    </source>
</evidence>
<organism evidence="3 4">
    <name type="scientific">Fusarium oxysporum f. sp. rapae</name>
    <dbReference type="NCBI Taxonomy" id="485398"/>
    <lineage>
        <taxon>Eukaryota</taxon>
        <taxon>Fungi</taxon>
        <taxon>Dikarya</taxon>
        <taxon>Ascomycota</taxon>
        <taxon>Pezizomycotina</taxon>
        <taxon>Sordariomycetes</taxon>
        <taxon>Hypocreomycetidae</taxon>
        <taxon>Hypocreales</taxon>
        <taxon>Nectriaceae</taxon>
        <taxon>Fusarium</taxon>
        <taxon>Fusarium oxysporum species complex</taxon>
    </lineage>
</organism>
<reference evidence="3" key="1">
    <citation type="submission" date="2021-04" db="EMBL/GenBank/DDBJ databases">
        <title>First draft genome resource for Brassicaceae pathogens Fusarium oxysporum f. sp. raphani and Fusarium oxysporum f. sp. rapae.</title>
        <authorList>
            <person name="Asai S."/>
        </authorList>
    </citation>
    <scope>NUCLEOTIDE SEQUENCE</scope>
    <source>
        <strain evidence="3">Tf1208</strain>
    </source>
</reference>
<dbReference type="Proteomes" id="UP000694050">
    <property type="component" value="Unassembled WGS sequence"/>
</dbReference>
<dbReference type="AlphaFoldDB" id="A0A8J5NNS8"/>
<evidence type="ECO:0000313" key="3">
    <source>
        <dbReference type="EMBL" id="KAG7408539.1"/>
    </source>
</evidence>
<accession>A0A8J5NNS8</accession>
<dbReference type="EMBL" id="JAELUQ010000009">
    <property type="protein sequence ID" value="KAG7408539.1"/>
    <property type="molecule type" value="Genomic_DNA"/>
</dbReference>